<keyword evidence="2" id="KW-0560">Oxidoreductase</keyword>
<proteinExistence type="predicted"/>
<dbReference type="STRING" id="1146883.BLASA_1366"/>
<keyword evidence="2" id="KW-0503">Monooxygenase</keyword>
<evidence type="ECO:0000313" key="2">
    <source>
        <dbReference type="EMBL" id="CCG02302.1"/>
    </source>
</evidence>
<evidence type="ECO:0000313" key="3">
    <source>
        <dbReference type="Proteomes" id="UP000007517"/>
    </source>
</evidence>
<dbReference type="KEGG" id="bsd:BLASA_1366"/>
<dbReference type="HOGENOM" id="CLU_2141024_0_0_11"/>
<gene>
    <name evidence="2" type="ordered locus">BLASA_1366</name>
</gene>
<protein>
    <submittedName>
        <fullName evidence="2">Putative flavin-binding monooxygenase involved in arsenic resistance</fullName>
    </submittedName>
</protein>
<reference evidence="2 3" key="1">
    <citation type="journal article" date="2012" name="J. Bacteriol.">
        <title>Genome Sequence of Blastococcus saxobsidens DD2, a Stone-Inhabiting Bacterium.</title>
        <authorList>
            <person name="Chouaia B."/>
            <person name="Crotti E."/>
            <person name="Brusetti L."/>
            <person name="Daffonchio D."/>
            <person name="Essoussi I."/>
            <person name="Nouioui I."/>
            <person name="Sbissi I."/>
            <person name="Ghodhbane-Gtari F."/>
            <person name="Gtari M."/>
            <person name="Vacherie B."/>
            <person name="Barbe V."/>
            <person name="Medigue C."/>
            <person name="Gury J."/>
            <person name="Pujic P."/>
            <person name="Normand P."/>
        </authorList>
    </citation>
    <scope>NUCLEOTIDE SEQUENCE [LARGE SCALE GENOMIC DNA]</scope>
    <source>
        <strain evidence="2 3">DD2</strain>
    </source>
</reference>
<organism evidence="2 3">
    <name type="scientific">Blastococcus saxobsidens (strain DD2)</name>
    <dbReference type="NCBI Taxonomy" id="1146883"/>
    <lineage>
        <taxon>Bacteria</taxon>
        <taxon>Bacillati</taxon>
        <taxon>Actinomycetota</taxon>
        <taxon>Actinomycetes</taxon>
        <taxon>Geodermatophilales</taxon>
        <taxon>Geodermatophilaceae</taxon>
        <taxon>Blastococcus</taxon>
    </lineage>
</organism>
<dbReference type="GO" id="GO:0004497">
    <property type="term" value="F:monooxygenase activity"/>
    <property type="evidence" value="ECO:0007669"/>
    <property type="project" value="UniProtKB-KW"/>
</dbReference>
<keyword evidence="3" id="KW-1185">Reference proteome</keyword>
<evidence type="ECO:0000256" key="1">
    <source>
        <dbReference type="SAM" id="MobiDB-lite"/>
    </source>
</evidence>
<dbReference type="EMBL" id="FO117623">
    <property type="protein sequence ID" value="CCG02302.1"/>
    <property type="molecule type" value="Genomic_DNA"/>
</dbReference>
<dbReference type="AlphaFoldDB" id="H6RJJ7"/>
<feature type="compositionally biased region" description="Polar residues" evidence="1">
    <location>
        <begin position="89"/>
        <end position="112"/>
    </location>
</feature>
<name>H6RJJ7_BLASD</name>
<dbReference type="Gene3D" id="3.50.50.60">
    <property type="entry name" value="FAD/NAD(P)-binding domain"/>
    <property type="match status" value="1"/>
</dbReference>
<dbReference type="InterPro" id="IPR036188">
    <property type="entry name" value="FAD/NAD-bd_sf"/>
</dbReference>
<dbReference type="Pfam" id="PF13450">
    <property type="entry name" value="NAD_binding_8"/>
    <property type="match status" value="1"/>
</dbReference>
<accession>H6RJJ7</accession>
<reference evidence="3" key="2">
    <citation type="submission" date="2012-02" db="EMBL/GenBank/DDBJ databases">
        <title>Complete genome sequence of Blastococcus saxobsidens strain DD2.</title>
        <authorList>
            <person name="Genoscope."/>
        </authorList>
    </citation>
    <scope>NUCLEOTIDE SEQUENCE [LARGE SCALE GENOMIC DNA]</scope>
    <source>
        <strain evidence="3">DD2</strain>
    </source>
</reference>
<dbReference type="Proteomes" id="UP000007517">
    <property type="component" value="Chromosome"/>
</dbReference>
<feature type="region of interest" description="Disordered" evidence="1">
    <location>
        <begin position="37"/>
        <end position="112"/>
    </location>
</feature>
<dbReference type="SUPFAM" id="SSF51905">
    <property type="entry name" value="FAD/NAD(P)-binding domain"/>
    <property type="match status" value="1"/>
</dbReference>
<sequence>MPEYDVIVIGAGQAGLAAGHALRTTGLSFTLLEADEQPRGSWAPPTTRSPCSPRPGTAPCPVCRSPATRRGIRTATRPPPTCGSTPTTSHFRSSPAPESQQSAGTPMVSSLS</sequence>